<evidence type="ECO:0000313" key="3">
    <source>
        <dbReference type="Proteomes" id="UP001595891"/>
    </source>
</evidence>
<protein>
    <recommendedName>
        <fullName evidence="4">Carboxypeptidase regulatory-like domain-containing protein</fullName>
    </recommendedName>
</protein>
<reference evidence="3" key="1">
    <citation type="journal article" date="2019" name="Int. J. Syst. Evol. Microbiol.">
        <title>The Global Catalogue of Microorganisms (GCM) 10K type strain sequencing project: providing services to taxonomists for standard genome sequencing and annotation.</title>
        <authorList>
            <consortium name="The Broad Institute Genomics Platform"/>
            <consortium name="The Broad Institute Genome Sequencing Center for Infectious Disease"/>
            <person name="Wu L."/>
            <person name="Ma J."/>
        </authorList>
    </citation>
    <scope>NUCLEOTIDE SEQUENCE [LARGE SCALE GENOMIC DNA]</scope>
    <source>
        <strain evidence="3">CCUG 49560</strain>
    </source>
</reference>
<feature type="region of interest" description="Disordered" evidence="1">
    <location>
        <begin position="1"/>
        <end position="67"/>
    </location>
</feature>
<comment type="caution">
    <text evidence="2">The sequence shown here is derived from an EMBL/GenBank/DDBJ whole genome shotgun (WGS) entry which is preliminary data.</text>
</comment>
<evidence type="ECO:0008006" key="4">
    <source>
        <dbReference type="Google" id="ProtNLM"/>
    </source>
</evidence>
<organism evidence="2 3">
    <name type="scientific">Sphaerisporangium corydalis</name>
    <dbReference type="NCBI Taxonomy" id="1441875"/>
    <lineage>
        <taxon>Bacteria</taxon>
        <taxon>Bacillati</taxon>
        <taxon>Actinomycetota</taxon>
        <taxon>Actinomycetes</taxon>
        <taxon>Streptosporangiales</taxon>
        <taxon>Streptosporangiaceae</taxon>
        <taxon>Sphaerisporangium</taxon>
    </lineage>
</organism>
<name>A0ABV9ELK7_9ACTN</name>
<evidence type="ECO:0000313" key="2">
    <source>
        <dbReference type="EMBL" id="MFC4590475.1"/>
    </source>
</evidence>
<gene>
    <name evidence="2" type="ORF">ACFO8L_30575</name>
</gene>
<keyword evidence="3" id="KW-1185">Reference proteome</keyword>
<evidence type="ECO:0000256" key="1">
    <source>
        <dbReference type="SAM" id="MobiDB-lite"/>
    </source>
</evidence>
<accession>A0ABV9ELK7</accession>
<dbReference type="Proteomes" id="UP001595891">
    <property type="component" value="Unassembled WGS sequence"/>
</dbReference>
<proteinExistence type="predicted"/>
<sequence length="217" mass="23341">MSDVGDEEPRPADPPMDGDGPWSTDPPMDGDGPWPTDPPMDGDGPRPADPPTGEDGPWPGDPPLDAEDRRILDGLRRVHASADPVPDTLLDRLRFVLALENVMGEVLSMTEEIGAAPGARGGEESRTITFDSESLTIMVAITVRDDERVRLDGWLAPVGDHLVELRTSRGLIVTRADDQGRFTLEGVPRGLAQIVIRQALDVGPRGTILAVTPSMVF</sequence>
<dbReference type="RefSeq" id="WP_262849660.1">
    <property type="nucleotide sequence ID" value="NZ_JANZYP010000088.1"/>
</dbReference>
<dbReference type="EMBL" id="JBHSFN010000023">
    <property type="protein sequence ID" value="MFC4590475.1"/>
    <property type="molecule type" value="Genomic_DNA"/>
</dbReference>